<feature type="compositionally biased region" description="Basic and acidic residues" evidence="1">
    <location>
        <begin position="83"/>
        <end position="97"/>
    </location>
</feature>
<dbReference type="RefSeq" id="WP_189146846.1">
    <property type="nucleotide sequence ID" value="NZ_BAABER010000001.1"/>
</dbReference>
<accession>A0A917KSU6</accession>
<dbReference type="EMBL" id="BMMU01000004">
    <property type="protein sequence ID" value="GGJ22995.1"/>
    <property type="molecule type" value="Genomic_DNA"/>
</dbReference>
<protein>
    <recommendedName>
        <fullName evidence="2">Minor tail T domain-containing protein</fullName>
    </recommendedName>
</protein>
<evidence type="ECO:0000313" key="3">
    <source>
        <dbReference type="EMBL" id="GGJ22995.1"/>
    </source>
</evidence>
<evidence type="ECO:0000259" key="2">
    <source>
        <dbReference type="Pfam" id="PF06223"/>
    </source>
</evidence>
<dbReference type="Pfam" id="PF06223">
    <property type="entry name" value="Phage_tail_T"/>
    <property type="match status" value="1"/>
</dbReference>
<reference evidence="3" key="2">
    <citation type="submission" date="2020-09" db="EMBL/GenBank/DDBJ databases">
        <authorList>
            <person name="Sun Q."/>
            <person name="Zhou Y."/>
        </authorList>
    </citation>
    <scope>NUCLEOTIDE SEQUENCE</scope>
    <source>
        <strain evidence="3">CGMCC 4.7272</strain>
    </source>
</reference>
<gene>
    <name evidence="3" type="ORF">GCM10012282_19360</name>
</gene>
<comment type="caution">
    <text evidence="3">The sequence shown here is derived from an EMBL/GenBank/DDBJ whole genome shotgun (WGS) entry which is preliminary data.</text>
</comment>
<keyword evidence="4" id="KW-1185">Reference proteome</keyword>
<feature type="domain" description="Minor tail T" evidence="2">
    <location>
        <begin position="13"/>
        <end position="81"/>
    </location>
</feature>
<evidence type="ECO:0000256" key="1">
    <source>
        <dbReference type="SAM" id="MobiDB-lite"/>
    </source>
</evidence>
<feature type="region of interest" description="Disordered" evidence="1">
    <location>
        <begin position="78"/>
        <end position="115"/>
    </location>
</feature>
<organism evidence="3 4">
    <name type="scientific">Streptomyces lacrimifluminis</name>
    <dbReference type="NCBI Taxonomy" id="1500077"/>
    <lineage>
        <taxon>Bacteria</taxon>
        <taxon>Bacillati</taxon>
        <taxon>Actinomycetota</taxon>
        <taxon>Actinomycetes</taxon>
        <taxon>Kitasatosporales</taxon>
        <taxon>Streptomycetaceae</taxon>
        <taxon>Streptomyces</taxon>
    </lineage>
</organism>
<evidence type="ECO:0000313" key="4">
    <source>
        <dbReference type="Proteomes" id="UP000625682"/>
    </source>
</evidence>
<dbReference type="InterPro" id="IPR009350">
    <property type="entry name" value="Phage_tail_T"/>
</dbReference>
<reference evidence="3" key="1">
    <citation type="journal article" date="2014" name="Int. J. Syst. Evol. Microbiol.">
        <title>Complete genome sequence of Corynebacterium casei LMG S-19264T (=DSM 44701T), isolated from a smear-ripened cheese.</title>
        <authorList>
            <consortium name="US DOE Joint Genome Institute (JGI-PGF)"/>
            <person name="Walter F."/>
            <person name="Albersmeier A."/>
            <person name="Kalinowski J."/>
            <person name="Ruckert C."/>
        </authorList>
    </citation>
    <scope>NUCLEOTIDE SEQUENCE</scope>
    <source>
        <strain evidence="3">CGMCC 4.7272</strain>
    </source>
</reference>
<dbReference type="AlphaFoldDB" id="A0A917KSU6"/>
<dbReference type="Proteomes" id="UP000625682">
    <property type="component" value="Unassembled WGS sequence"/>
</dbReference>
<sequence>MDRFTEEQMVNLVAYQNLYGFITPRRLDIVLARLGMDVVSPHLKKGARPRLRDHLMTWSRADRPRRSGREMLGIVQGIQAQFDQDHDTEREQRGERARRARRALRTKEASRDGSR</sequence>
<name>A0A917KSU6_9ACTN</name>
<proteinExistence type="predicted"/>
<feature type="compositionally biased region" description="Basic and acidic residues" evidence="1">
    <location>
        <begin position="105"/>
        <end position="115"/>
    </location>
</feature>